<evidence type="ECO:0000313" key="1">
    <source>
        <dbReference type="EMBL" id="KAI3753367.1"/>
    </source>
</evidence>
<organism evidence="1 2">
    <name type="scientific">Cichorium intybus</name>
    <name type="common">Chicory</name>
    <dbReference type="NCBI Taxonomy" id="13427"/>
    <lineage>
        <taxon>Eukaryota</taxon>
        <taxon>Viridiplantae</taxon>
        <taxon>Streptophyta</taxon>
        <taxon>Embryophyta</taxon>
        <taxon>Tracheophyta</taxon>
        <taxon>Spermatophyta</taxon>
        <taxon>Magnoliopsida</taxon>
        <taxon>eudicotyledons</taxon>
        <taxon>Gunneridae</taxon>
        <taxon>Pentapetalae</taxon>
        <taxon>asterids</taxon>
        <taxon>campanulids</taxon>
        <taxon>Asterales</taxon>
        <taxon>Asteraceae</taxon>
        <taxon>Cichorioideae</taxon>
        <taxon>Cichorieae</taxon>
        <taxon>Cichoriinae</taxon>
        <taxon>Cichorium</taxon>
    </lineage>
</organism>
<sequence>MRIFTASVADEQKKQDELVKKFVVDEAVTKKLKQGQKVSPSKPDENTIAGTLFSSDDNTLDDDSILSIPIHPMELLFIRPKPHSPPSKHSKPKDQKSDESSSTSTKDHKQNNNQAKTPLSFPITYGHWKKKLIKVRKVLKLA</sequence>
<gene>
    <name evidence="1" type="ORF">L2E82_25419</name>
</gene>
<reference evidence="1 2" key="2">
    <citation type="journal article" date="2022" name="Mol. Ecol. Resour.">
        <title>The genomes of chicory, endive, great burdock and yacon provide insights into Asteraceae paleo-polyploidization history and plant inulin production.</title>
        <authorList>
            <person name="Fan W."/>
            <person name="Wang S."/>
            <person name="Wang H."/>
            <person name="Wang A."/>
            <person name="Jiang F."/>
            <person name="Liu H."/>
            <person name="Zhao H."/>
            <person name="Xu D."/>
            <person name="Zhang Y."/>
        </authorList>
    </citation>
    <scope>NUCLEOTIDE SEQUENCE [LARGE SCALE GENOMIC DNA]</scope>
    <source>
        <strain evidence="2">cv. Punajuju</strain>
        <tissue evidence="1">Leaves</tissue>
    </source>
</reference>
<dbReference type="EMBL" id="CM042012">
    <property type="protein sequence ID" value="KAI3753367.1"/>
    <property type="molecule type" value="Genomic_DNA"/>
</dbReference>
<keyword evidence="2" id="KW-1185">Reference proteome</keyword>
<comment type="caution">
    <text evidence="1">The sequence shown here is derived from an EMBL/GenBank/DDBJ whole genome shotgun (WGS) entry which is preliminary data.</text>
</comment>
<dbReference type="Proteomes" id="UP001055811">
    <property type="component" value="Linkage Group LG04"/>
</dbReference>
<evidence type="ECO:0000313" key="2">
    <source>
        <dbReference type="Proteomes" id="UP001055811"/>
    </source>
</evidence>
<accession>A0ACB9E3L2</accession>
<name>A0ACB9E3L2_CICIN</name>
<protein>
    <submittedName>
        <fullName evidence="1">Uncharacterized protein</fullName>
    </submittedName>
</protein>
<reference evidence="2" key="1">
    <citation type="journal article" date="2022" name="Mol. Ecol. Resour.">
        <title>The genomes of chicory, endive, great burdock and yacon provide insights into Asteraceae palaeo-polyploidization history and plant inulin production.</title>
        <authorList>
            <person name="Fan W."/>
            <person name="Wang S."/>
            <person name="Wang H."/>
            <person name="Wang A."/>
            <person name="Jiang F."/>
            <person name="Liu H."/>
            <person name="Zhao H."/>
            <person name="Xu D."/>
            <person name="Zhang Y."/>
        </authorList>
    </citation>
    <scope>NUCLEOTIDE SEQUENCE [LARGE SCALE GENOMIC DNA]</scope>
    <source>
        <strain evidence="2">cv. Punajuju</strain>
    </source>
</reference>
<proteinExistence type="predicted"/>